<dbReference type="InterPro" id="IPR018668">
    <property type="entry name" value="DNA-binding_VF530-like"/>
</dbReference>
<organism evidence="1 2">
    <name type="scientific">Parazoarcus communis SWub3 = DSM 12120</name>
    <dbReference type="NCBI Taxonomy" id="1121029"/>
    <lineage>
        <taxon>Bacteria</taxon>
        <taxon>Pseudomonadati</taxon>
        <taxon>Pseudomonadota</taxon>
        <taxon>Betaproteobacteria</taxon>
        <taxon>Rhodocyclales</taxon>
        <taxon>Zoogloeaceae</taxon>
        <taxon>Parazoarcus</taxon>
    </lineage>
</organism>
<dbReference type="EMBL" id="QKOE01000002">
    <property type="protein sequence ID" value="PZA17797.1"/>
    <property type="molecule type" value="Genomic_DNA"/>
</dbReference>
<dbReference type="OrthoDB" id="9806870at2"/>
<evidence type="ECO:0000313" key="1">
    <source>
        <dbReference type="EMBL" id="PZA17797.1"/>
    </source>
</evidence>
<accession>A0A323UZC5</accession>
<dbReference type="GO" id="GO:0003677">
    <property type="term" value="F:DNA binding"/>
    <property type="evidence" value="ECO:0007669"/>
    <property type="project" value="InterPro"/>
</dbReference>
<gene>
    <name evidence="1" type="ORF">DNK49_04520</name>
</gene>
<proteinExistence type="predicted"/>
<dbReference type="Pfam" id="PF09905">
    <property type="entry name" value="VF530"/>
    <property type="match status" value="1"/>
</dbReference>
<dbReference type="RefSeq" id="WP_110523141.1">
    <property type="nucleotide sequence ID" value="NZ_QKOE01000002.1"/>
</dbReference>
<reference evidence="1 2" key="1">
    <citation type="submission" date="2018-06" db="EMBL/GenBank/DDBJ databases">
        <title>Azoarcus communis strain SWub3 genome.</title>
        <authorList>
            <person name="Zorraquino Salvo V."/>
            <person name="Toubiana D."/>
            <person name="Blumwald E."/>
        </authorList>
    </citation>
    <scope>NUCLEOTIDE SEQUENCE [LARGE SCALE GENOMIC DNA]</scope>
    <source>
        <strain evidence="1 2">SWub3</strain>
    </source>
</reference>
<dbReference type="Gene3D" id="1.10.720.30">
    <property type="entry name" value="SAP domain"/>
    <property type="match status" value="1"/>
</dbReference>
<comment type="caution">
    <text evidence="1">The sequence shown here is derived from an EMBL/GenBank/DDBJ whole genome shotgun (WGS) entry which is preliminary data.</text>
</comment>
<evidence type="ECO:0000313" key="2">
    <source>
        <dbReference type="Proteomes" id="UP000248259"/>
    </source>
</evidence>
<dbReference type="Proteomes" id="UP000248259">
    <property type="component" value="Unassembled WGS sequence"/>
</dbReference>
<name>A0A323UZC5_9RHOO</name>
<keyword evidence="2" id="KW-1185">Reference proteome</keyword>
<protein>
    <submittedName>
        <fullName evidence="1">DUF2132 domain-containing protein</fullName>
    </submittedName>
</protein>
<sequence>MSTQANNPLHGITLERLLTALVEHHGWAELGRRVSIRCFTHDPSIASSLKFLRRTPWAREQVEALYVEMVETGGTTTTYRR</sequence>
<dbReference type="AlphaFoldDB" id="A0A323UZC5"/>
<dbReference type="InterPro" id="IPR036361">
    <property type="entry name" value="SAP_dom_sf"/>
</dbReference>